<dbReference type="EMBL" id="AMZH03011159">
    <property type="protein sequence ID" value="RRT53395.1"/>
    <property type="molecule type" value="Genomic_DNA"/>
</dbReference>
<comment type="caution">
    <text evidence="1">The sequence shown here is derived from an EMBL/GenBank/DDBJ whole genome shotgun (WGS) entry which is preliminary data.</text>
</comment>
<name>A0A426YNU0_ENSVE</name>
<accession>A0A426YNU0</accession>
<reference evidence="1 2" key="1">
    <citation type="journal article" date="2014" name="Agronomy (Basel)">
        <title>A Draft Genome Sequence for Ensete ventricosum, the Drought-Tolerant Tree Against Hunger.</title>
        <authorList>
            <person name="Harrison J."/>
            <person name="Moore K.A."/>
            <person name="Paszkiewicz K."/>
            <person name="Jones T."/>
            <person name="Grant M."/>
            <person name="Ambacheew D."/>
            <person name="Muzemil S."/>
            <person name="Studholme D.J."/>
        </authorList>
    </citation>
    <scope>NUCLEOTIDE SEQUENCE [LARGE SCALE GENOMIC DNA]</scope>
</reference>
<evidence type="ECO:0000313" key="2">
    <source>
        <dbReference type="Proteomes" id="UP000287651"/>
    </source>
</evidence>
<gene>
    <name evidence="1" type="ORF">B296_00049895</name>
</gene>
<organism evidence="1 2">
    <name type="scientific">Ensete ventricosum</name>
    <name type="common">Abyssinian banana</name>
    <name type="synonym">Musa ensete</name>
    <dbReference type="NCBI Taxonomy" id="4639"/>
    <lineage>
        <taxon>Eukaryota</taxon>
        <taxon>Viridiplantae</taxon>
        <taxon>Streptophyta</taxon>
        <taxon>Embryophyta</taxon>
        <taxon>Tracheophyta</taxon>
        <taxon>Spermatophyta</taxon>
        <taxon>Magnoliopsida</taxon>
        <taxon>Liliopsida</taxon>
        <taxon>Zingiberales</taxon>
        <taxon>Musaceae</taxon>
        <taxon>Ensete</taxon>
    </lineage>
</organism>
<sequence length="103" mass="11364">MGRINISRCAGANLIRSLDGSDQHHPHPISIRHPELDQTLKVVKVTLYRLPKPLRLWVAPSTVTGGYLSTSSSFDSVIKDSLPPPATHQLVSGVRRALYLIIM</sequence>
<dbReference type="AlphaFoldDB" id="A0A426YNU0"/>
<proteinExistence type="predicted"/>
<evidence type="ECO:0000313" key="1">
    <source>
        <dbReference type="EMBL" id="RRT53395.1"/>
    </source>
</evidence>
<protein>
    <submittedName>
        <fullName evidence="1">Uncharacterized protein</fullName>
    </submittedName>
</protein>
<dbReference type="Proteomes" id="UP000287651">
    <property type="component" value="Unassembled WGS sequence"/>
</dbReference>